<evidence type="ECO:0000256" key="6">
    <source>
        <dbReference type="SAM" id="MobiDB-lite"/>
    </source>
</evidence>
<dbReference type="GO" id="GO:0080025">
    <property type="term" value="F:phosphatidylinositol-3,5-bisphosphate binding"/>
    <property type="evidence" value="ECO:0007669"/>
    <property type="project" value="TreeGrafter"/>
</dbReference>
<feature type="region of interest" description="Disordered" evidence="6">
    <location>
        <begin position="284"/>
        <end position="319"/>
    </location>
</feature>
<feature type="region of interest" description="Disordered" evidence="6">
    <location>
        <begin position="358"/>
        <end position="377"/>
    </location>
</feature>
<evidence type="ECO:0000256" key="3">
    <source>
        <dbReference type="ARBA" id="ARBA00022490"/>
    </source>
</evidence>
<evidence type="ECO:0000259" key="8">
    <source>
        <dbReference type="PROSITE" id="PS50945"/>
    </source>
</evidence>
<dbReference type="GO" id="GO:0030136">
    <property type="term" value="C:clathrin-coated vesicle"/>
    <property type="evidence" value="ECO:0007669"/>
    <property type="project" value="TreeGrafter"/>
</dbReference>
<dbReference type="Pfam" id="PF07651">
    <property type="entry name" value="ANTH"/>
    <property type="match status" value="1"/>
</dbReference>
<dbReference type="PANTHER" id="PTHR10407:SF15">
    <property type="entry name" value="HUNTINGTIN INTERACTING PROTEIN 1"/>
    <property type="match status" value="1"/>
</dbReference>
<dbReference type="SUPFAM" id="SSF109885">
    <property type="entry name" value="I/LWEQ domain"/>
    <property type="match status" value="1"/>
</dbReference>
<dbReference type="FunFam" id="1.20.1410.10:FF:000004">
    <property type="entry name" value="Cytoskeleton assembly control protein Sla2"/>
    <property type="match status" value="1"/>
</dbReference>
<keyword evidence="4" id="KW-0009">Actin-binding</keyword>
<feature type="coiled-coil region" evidence="5">
    <location>
        <begin position="411"/>
        <end position="629"/>
    </location>
</feature>
<feature type="compositionally biased region" description="Basic and acidic residues" evidence="6">
    <location>
        <begin position="358"/>
        <end position="369"/>
    </location>
</feature>
<comment type="caution">
    <text evidence="9">The sequence shown here is derived from an EMBL/GenBank/DDBJ whole genome shotgun (WGS) entry which is preliminary data.</text>
</comment>
<feature type="domain" description="ENTH" evidence="7">
    <location>
        <begin position="25"/>
        <end position="154"/>
    </location>
</feature>
<evidence type="ECO:0000256" key="1">
    <source>
        <dbReference type="ARBA" id="ARBA00004496"/>
    </source>
</evidence>
<reference evidence="9" key="1">
    <citation type="submission" date="2020-11" db="EMBL/GenBank/DDBJ databases">
        <authorList>
            <consortium name="DOE Joint Genome Institute"/>
            <person name="Ahrendt S."/>
            <person name="Riley R."/>
            <person name="Andreopoulos W."/>
            <person name="Labutti K."/>
            <person name="Pangilinan J."/>
            <person name="Ruiz-Duenas F.J."/>
            <person name="Barrasa J.M."/>
            <person name="Sanchez-Garcia M."/>
            <person name="Camarero S."/>
            <person name="Miyauchi S."/>
            <person name="Serrano A."/>
            <person name="Linde D."/>
            <person name="Babiker R."/>
            <person name="Drula E."/>
            <person name="Ayuso-Fernandez I."/>
            <person name="Pacheco R."/>
            <person name="Padilla G."/>
            <person name="Ferreira P."/>
            <person name="Barriuso J."/>
            <person name="Kellner H."/>
            <person name="Castanera R."/>
            <person name="Alfaro M."/>
            <person name="Ramirez L."/>
            <person name="Pisabarro A.G."/>
            <person name="Kuo A."/>
            <person name="Tritt A."/>
            <person name="Lipzen A."/>
            <person name="He G."/>
            <person name="Yan M."/>
            <person name="Ng V."/>
            <person name="Cullen D."/>
            <person name="Martin F."/>
            <person name="Rosso M.-N."/>
            <person name="Henrissat B."/>
            <person name="Hibbett D."/>
            <person name="Martinez A.T."/>
            <person name="Grigoriev I.V."/>
        </authorList>
    </citation>
    <scope>NUCLEOTIDE SEQUENCE</scope>
    <source>
        <strain evidence="9">CBS 506.95</strain>
    </source>
</reference>
<evidence type="ECO:0000256" key="4">
    <source>
        <dbReference type="ARBA" id="ARBA00023203"/>
    </source>
</evidence>
<comment type="similarity">
    <text evidence="2">Belongs to the SLA2 family.</text>
</comment>
<keyword evidence="3" id="KW-0963">Cytoplasm</keyword>
<organism evidence="9 10">
    <name type="scientific">Crepidotus variabilis</name>
    <dbReference type="NCBI Taxonomy" id="179855"/>
    <lineage>
        <taxon>Eukaryota</taxon>
        <taxon>Fungi</taxon>
        <taxon>Dikarya</taxon>
        <taxon>Basidiomycota</taxon>
        <taxon>Agaricomycotina</taxon>
        <taxon>Agaricomycetes</taxon>
        <taxon>Agaricomycetidae</taxon>
        <taxon>Agaricales</taxon>
        <taxon>Agaricineae</taxon>
        <taxon>Crepidotaceae</taxon>
        <taxon>Crepidotus</taxon>
    </lineage>
</organism>
<dbReference type="Proteomes" id="UP000807306">
    <property type="component" value="Unassembled WGS sequence"/>
</dbReference>
<comment type="subcellular location">
    <subcellularLocation>
        <location evidence="1">Cytoplasm</location>
    </subcellularLocation>
</comment>
<dbReference type="PROSITE" id="PS50945">
    <property type="entry name" value="I_LWEQ"/>
    <property type="match status" value="1"/>
</dbReference>
<dbReference type="GO" id="GO:0051015">
    <property type="term" value="F:actin filament binding"/>
    <property type="evidence" value="ECO:0007669"/>
    <property type="project" value="TreeGrafter"/>
</dbReference>
<dbReference type="InterPro" id="IPR002558">
    <property type="entry name" value="ILWEQ_dom"/>
</dbReference>
<dbReference type="Gene3D" id="1.20.1410.10">
    <property type="entry name" value="I/LWEQ domain"/>
    <property type="match status" value="1"/>
</dbReference>
<keyword evidence="5" id="KW-0175">Coiled coil</keyword>
<dbReference type="InterPro" id="IPR011417">
    <property type="entry name" value="ANTH_dom"/>
</dbReference>
<dbReference type="FunFam" id="1.25.40.90:FF:000021">
    <property type="entry name" value="Cytoskeleton assembly control protein Sla2"/>
    <property type="match status" value="1"/>
</dbReference>
<dbReference type="Pfam" id="PF01608">
    <property type="entry name" value="I_LWEQ"/>
    <property type="match status" value="1"/>
</dbReference>
<evidence type="ECO:0000313" key="9">
    <source>
        <dbReference type="EMBL" id="KAF9527708.1"/>
    </source>
</evidence>
<dbReference type="Gene3D" id="1.25.40.90">
    <property type="match status" value="1"/>
</dbReference>
<dbReference type="SMART" id="SM00307">
    <property type="entry name" value="ILWEQ"/>
    <property type="match status" value="1"/>
</dbReference>
<dbReference type="InterPro" id="IPR035964">
    <property type="entry name" value="I/LWEQ_dom_sf"/>
</dbReference>
<dbReference type="InterPro" id="IPR030224">
    <property type="entry name" value="Sla2_fam"/>
</dbReference>
<proteinExistence type="inferred from homology"/>
<evidence type="ECO:0000256" key="2">
    <source>
        <dbReference type="ARBA" id="ARBA00010135"/>
    </source>
</evidence>
<dbReference type="GO" id="GO:0032051">
    <property type="term" value="F:clathrin light chain binding"/>
    <property type="evidence" value="ECO:0007669"/>
    <property type="project" value="TreeGrafter"/>
</dbReference>
<dbReference type="GO" id="GO:0043325">
    <property type="term" value="F:phosphatidylinositol-3,4-bisphosphate binding"/>
    <property type="evidence" value="ECO:0007669"/>
    <property type="project" value="TreeGrafter"/>
</dbReference>
<dbReference type="PANTHER" id="PTHR10407">
    <property type="entry name" value="HUNTINGTIN INTERACTING PROTEIN 1"/>
    <property type="match status" value="1"/>
</dbReference>
<name>A0A9P6EDZ4_9AGAR</name>
<accession>A0A9P6EDZ4</accession>
<sequence>MFGNRGGGRGFDVDEEMHYPTRPVDKEKAEHELVINIKKATSTEETSPKQKHVRKCIVYTWDYHSSISFWSGLRVQPILSDEVQTFKALITVHKVLQEGHPVTLKEAQGQTAWLETCGRTGAADNYRGYSPLIKTYVSFILAKLRFHRLRPEFNGLFEYEEYVTLKGIDDPNEGYETISDLMGLQDQIESFQKMVFSHFSHSANNECRISSLVPLVKESWGIYRFITSMMRAMYRRTNDPDVLEPLKDRYVSQHHSLRKFYYECSNLKFLTSLINVPKLGHEPPNLLESGDTPDLPARPRTVAAKSPPPPAATPQPSKAEIDEQARMLKEYEDKQAALLAQREREERERADLAARQQMEFEQRQREQAEAQRMAQDQLAQQQMMFNNQQNSELEQQLLAMRGQFERDQIFLEQYDRRVKALEAELAGSTANIHGQLAAKDELIKQLQDQVQLWKNKYEALAKLYSQLRTEHLDMLSKFKQFQLKANSAQEAVDKMERMERDLKAKNLELADMLRERDRARFEVDRVKSSHKDEMDRVKRELNFANERAEDASRHKSSEVSSIMSKYNRQLSDLEDTLRSKQLQIDDLLTKLNNSSQDLERLRDEKDQEIEILQAGMDSTIEQLDEARQSQGLVDETTNAQIDTLILDNRKKLNQIIDSILEACVHKVDDAIYELESPSQAGNLNSTPEYTLSMIEKSLNNATDFALVYNLYLGGEVGGDHVEVIKSANEFAQSLVDVLINTKGITRLASDDDAVDKIIGVAKNAGDVGLRFFENLQSYKLDLLQPSQRKDVAMRNNSQARTALSKLSEVVDGLIPKDTKAGRAKGELGDIVEQEMLAAARAIEAATERLQQLMSRSRDSSKYSAVDLQVHDSILSAAMAITRAISGLIKAATDSQQEIVAQGKGSSTTQQFYKRNNRWTEGLISAAKSVAFATNLLIESADGVLSGTHSLEQLIVASNEVASATAQLVAASRVKANLMSKTQERLELAAKAVTAACKALVRQVKAVSARQIEEEDVDYKKMAALEFKKREMEQQVEILKLEKDLGAARHRLGVMRRAGYHTDETD</sequence>
<evidence type="ECO:0000259" key="7">
    <source>
        <dbReference type="PROSITE" id="PS50942"/>
    </source>
</evidence>
<dbReference type="SMART" id="SM00273">
    <property type="entry name" value="ENTH"/>
    <property type="match status" value="1"/>
</dbReference>
<dbReference type="AlphaFoldDB" id="A0A9P6EDZ4"/>
<protein>
    <submittedName>
        <fullName evidence="9">Cytoskeleton assembly control protein</fullName>
    </submittedName>
</protein>
<dbReference type="InterPro" id="IPR013809">
    <property type="entry name" value="ENTH"/>
</dbReference>
<feature type="domain" description="I/LWEQ" evidence="8">
    <location>
        <begin position="819"/>
        <end position="1062"/>
    </location>
</feature>
<evidence type="ECO:0000256" key="5">
    <source>
        <dbReference type="SAM" id="Coils"/>
    </source>
</evidence>
<dbReference type="SUPFAM" id="SSF48464">
    <property type="entry name" value="ENTH/VHS domain"/>
    <property type="match status" value="1"/>
</dbReference>
<dbReference type="CDD" id="cd17007">
    <property type="entry name" value="ANTH_N_Sla2p"/>
    <property type="match status" value="1"/>
</dbReference>
<dbReference type="GO" id="GO:0048268">
    <property type="term" value="P:clathrin coat assembly"/>
    <property type="evidence" value="ECO:0007669"/>
    <property type="project" value="TreeGrafter"/>
</dbReference>
<dbReference type="GO" id="GO:0030479">
    <property type="term" value="C:actin cortical patch"/>
    <property type="evidence" value="ECO:0007669"/>
    <property type="project" value="TreeGrafter"/>
</dbReference>
<gene>
    <name evidence="9" type="ORF">CPB83DRAFT_876229</name>
</gene>
<dbReference type="GO" id="GO:0006897">
    <property type="term" value="P:endocytosis"/>
    <property type="evidence" value="ECO:0007669"/>
    <property type="project" value="InterPro"/>
</dbReference>
<dbReference type="GO" id="GO:0007015">
    <property type="term" value="P:actin filament organization"/>
    <property type="evidence" value="ECO:0007669"/>
    <property type="project" value="TreeGrafter"/>
</dbReference>
<dbReference type="GO" id="GO:0035615">
    <property type="term" value="F:clathrin adaptor activity"/>
    <property type="evidence" value="ECO:0007669"/>
    <property type="project" value="TreeGrafter"/>
</dbReference>
<dbReference type="SUPFAM" id="SSF89009">
    <property type="entry name" value="GAT-like domain"/>
    <property type="match status" value="1"/>
</dbReference>
<dbReference type="PROSITE" id="PS50942">
    <property type="entry name" value="ENTH"/>
    <property type="match status" value="1"/>
</dbReference>
<dbReference type="OrthoDB" id="10262320at2759"/>
<evidence type="ECO:0000313" key="10">
    <source>
        <dbReference type="Proteomes" id="UP000807306"/>
    </source>
</evidence>
<keyword evidence="10" id="KW-1185">Reference proteome</keyword>
<dbReference type="InterPro" id="IPR008942">
    <property type="entry name" value="ENTH_VHS"/>
</dbReference>
<dbReference type="EMBL" id="MU157858">
    <property type="protein sequence ID" value="KAF9527708.1"/>
    <property type="molecule type" value="Genomic_DNA"/>
</dbReference>